<evidence type="ECO:0000313" key="2">
    <source>
        <dbReference type="Proteomes" id="UP000054485"/>
    </source>
</evidence>
<proteinExistence type="predicted"/>
<accession>A0A0D0A4F0</accession>
<name>A0A0D0A4F0_9AGAM</name>
<organism evidence="1 2">
    <name type="scientific">Suillus luteus UH-Slu-Lm8-n1</name>
    <dbReference type="NCBI Taxonomy" id="930992"/>
    <lineage>
        <taxon>Eukaryota</taxon>
        <taxon>Fungi</taxon>
        <taxon>Dikarya</taxon>
        <taxon>Basidiomycota</taxon>
        <taxon>Agaricomycotina</taxon>
        <taxon>Agaricomycetes</taxon>
        <taxon>Agaricomycetidae</taxon>
        <taxon>Boletales</taxon>
        <taxon>Suillineae</taxon>
        <taxon>Suillaceae</taxon>
        <taxon>Suillus</taxon>
    </lineage>
</organism>
<sequence>RTMNAGEKQISWKQETPAKLARAEFEQEKIIMFSITSSPHKIENVRLYHHSETVPDGRSCRWAEASQLTEVFHSNPD</sequence>
<protein>
    <submittedName>
        <fullName evidence="1">Unplaced genomic scaffold CY34scaffold_888, whole genome shotgun sequence</fullName>
    </submittedName>
</protein>
<dbReference type="EMBL" id="KN836019">
    <property type="protein sequence ID" value="KIK33119.1"/>
    <property type="molecule type" value="Genomic_DNA"/>
</dbReference>
<gene>
    <name evidence="1" type="ORF">CY34DRAFT_813832</name>
</gene>
<feature type="non-terminal residue" evidence="1">
    <location>
        <position position="1"/>
    </location>
</feature>
<dbReference type="AlphaFoldDB" id="A0A0D0A4F0"/>
<dbReference type="InParanoid" id="A0A0D0A4F0"/>
<evidence type="ECO:0000313" key="1">
    <source>
        <dbReference type="EMBL" id="KIK33119.1"/>
    </source>
</evidence>
<keyword evidence="2" id="KW-1185">Reference proteome</keyword>
<reference evidence="2" key="2">
    <citation type="submission" date="2015-01" db="EMBL/GenBank/DDBJ databases">
        <title>Evolutionary Origins and Diversification of the Mycorrhizal Mutualists.</title>
        <authorList>
            <consortium name="DOE Joint Genome Institute"/>
            <consortium name="Mycorrhizal Genomics Consortium"/>
            <person name="Kohler A."/>
            <person name="Kuo A."/>
            <person name="Nagy L.G."/>
            <person name="Floudas D."/>
            <person name="Copeland A."/>
            <person name="Barry K.W."/>
            <person name="Cichocki N."/>
            <person name="Veneault-Fourrey C."/>
            <person name="LaButti K."/>
            <person name="Lindquist E.A."/>
            <person name="Lipzen A."/>
            <person name="Lundell T."/>
            <person name="Morin E."/>
            <person name="Murat C."/>
            <person name="Riley R."/>
            <person name="Ohm R."/>
            <person name="Sun H."/>
            <person name="Tunlid A."/>
            <person name="Henrissat B."/>
            <person name="Grigoriev I.V."/>
            <person name="Hibbett D.S."/>
            <person name="Martin F."/>
        </authorList>
    </citation>
    <scope>NUCLEOTIDE SEQUENCE [LARGE SCALE GENOMIC DNA]</scope>
    <source>
        <strain evidence="2">UH-Slu-Lm8-n1</strain>
    </source>
</reference>
<reference evidence="1 2" key="1">
    <citation type="submission" date="2014-04" db="EMBL/GenBank/DDBJ databases">
        <authorList>
            <consortium name="DOE Joint Genome Institute"/>
            <person name="Kuo A."/>
            <person name="Ruytinx J."/>
            <person name="Rineau F."/>
            <person name="Colpaert J."/>
            <person name="Kohler A."/>
            <person name="Nagy L.G."/>
            <person name="Floudas D."/>
            <person name="Copeland A."/>
            <person name="Barry K.W."/>
            <person name="Cichocki N."/>
            <person name="Veneault-Fourrey C."/>
            <person name="LaButti K."/>
            <person name="Lindquist E.A."/>
            <person name="Lipzen A."/>
            <person name="Lundell T."/>
            <person name="Morin E."/>
            <person name="Murat C."/>
            <person name="Sun H."/>
            <person name="Tunlid A."/>
            <person name="Henrissat B."/>
            <person name="Grigoriev I.V."/>
            <person name="Hibbett D.S."/>
            <person name="Martin F."/>
            <person name="Nordberg H.P."/>
            <person name="Cantor M.N."/>
            <person name="Hua S.X."/>
        </authorList>
    </citation>
    <scope>NUCLEOTIDE SEQUENCE [LARGE SCALE GENOMIC DNA]</scope>
    <source>
        <strain evidence="1 2">UH-Slu-Lm8-n1</strain>
    </source>
</reference>
<dbReference type="HOGENOM" id="CLU_2644892_0_0_1"/>
<dbReference type="Proteomes" id="UP000054485">
    <property type="component" value="Unassembled WGS sequence"/>
</dbReference>